<dbReference type="AlphaFoldDB" id="A0A6C0ECB2"/>
<sequence length="346" mass="41393">MSLNHDNIQLFRCNICQKNYSSNSSLWNHINKFHKSPSKEKILNSKENDIKSKDLLLTETDNKLKCKYCNKLFSFKQSKSDHERNYCKKKENIIINEENNLLKKELNEIKENLFNLMQKQAKIHPKKLQKINNNLINNSISTLSNNVESLEIQYLNDNDKIITSDDNKFQFNFNKNFLKFHDKPIKYFYYNDQFYFKGIDIALMLDYNDTDQAIRNNVDIEDRIIIGELFKNDNPKTIYINESGFYTIIFVSKKEEAKRFRRWVTSIVLPSIRKTGSYSLIDNYIEEDLDKYHNKDCVYIIHIKDNIYKYGNTSHIFKRLQAHKTNLKYNKIIKIYDMNNMNESIK</sequence>
<dbReference type="SUPFAM" id="SSF57667">
    <property type="entry name" value="beta-beta-alpha zinc fingers"/>
    <property type="match status" value="1"/>
</dbReference>
<evidence type="ECO:0000259" key="3">
    <source>
        <dbReference type="PROSITE" id="PS51750"/>
    </source>
</evidence>
<dbReference type="InterPro" id="IPR036236">
    <property type="entry name" value="Znf_C2H2_sf"/>
</dbReference>
<dbReference type="PANTHER" id="PTHR36180:SF2">
    <property type="entry name" value="BRO FAMILY PROTEIN"/>
    <property type="match status" value="1"/>
</dbReference>
<dbReference type="Gene3D" id="3.30.160.60">
    <property type="entry name" value="Classic Zinc Finger"/>
    <property type="match status" value="1"/>
</dbReference>
<evidence type="ECO:0000313" key="4">
    <source>
        <dbReference type="EMBL" id="QHT26806.1"/>
    </source>
</evidence>
<feature type="domain" description="C2H2-type" evidence="2">
    <location>
        <begin position="11"/>
        <end position="39"/>
    </location>
</feature>
<evidence type="ECO:0008006" key="5">
    <source>
        <dbReference type="Google" id="ProtNLM"/>
    </source>
</evidence>
<dbReference type="PANTHER" id="PTHR36180">
    <property type="entry name" value="DNA-BINDING PROTEIN-RELATED-RELATED"/>
    <property type="match status" value="1"/>
</dbReference>
<feature type="coiled-coil region" evidence="1">
    <location>
        <begin position="92"/>
        <end position="119"/>
    </location>
</feature>
<evidence type="ECO:0000256" key="1">
    <source>
        <dbReference type="SAM" id="Coils"/>
    </source>
</evidence>
<protein>
    <recommendedName>
        <fullName evidence="5">C2H2-type domain-containing protein</fullName>
    </recommendedName>
</protein>
<dbReference type="InterPro" id="IPR013087">
    <property type="entry name" value="Znf_C2H2_type"/>
</dbReference>
<keyword evidence="1" id="KW-0175">Coiled coil</keyword>
<name>A0A6C0ECB2_9ZZZZ</name>
<organism evidence="4">
    <name type="scientific">viral metagenome</name>
    <dbReference type="NCBI Taxonomy" id="1070528"/>
    <lineage>
        <taxon>unclassified sequences</taxon>
        <taxon>metagenomes</taxon>
        <taxon>organismal metagenomes</taxon>
    </lineage>
</organism>
<dbReference type="PROSITE" id="PS50157">
    <property type="entry name" value="ZINC_FINGER_C2H2_2"/>
    <property type="match status" value="2"/>
</dbReference>
<feature type="domain" description="C2H2-type" evidence="2">
    <location>
        <begin position="64"/>
        <end position="91"/>
    </location>
</feature>
<evidence type="ECO:0000259" key="2">
    <source>
        <dbReference type="PROSITE" id="PS50157"/>
    </source>
</evidence>
<dbReference type="Pfam" id="PF00096">
    <property type="entry name" value="zf-C2H2"/>
    <property type="match status" value="1"/>
</dbReference>
<dbReference type="InterPro" id="IPR003497">
    <property type="entry name" value="BRO_N_domain"/>
</dbReference>
<dbReference type="PROSITE" id="PS51750">
    <property type="entry name" value="BRO_N"/>
    <property type="match status" value="1"/>
</dbReference>
<proteinExistence type="predicted"/>
<feature type="domain" description="Bro-N" evidence="3">
    <location>
        <begin position="170"/>
        <end position="276"/>
    </location>
</feature>
<dbReference type="EMBL" id="MN739802">
    <property type="protein sequence ID" value="QHT26806.1"/>
    <property type="molecule type" value="Genomic_DNA"/>
</dbReference>
<dbReference type="SMART" id="SM01040">
    <property type="entry name" value="Bro-N"/>
    <property type="match status" value="1"/>
</dbReference>
<dbReference type="Pfam" id="PF02498">
    <property type="entry name" value="Bro-N"/>
    <property type="match status" value="1"/>
</dbReference>
<reference evidence="4" key="1">
    <citation type="journal article" date="2020" name="Nature">
        <title>Giant virus diversity and host interactions through global metagenomics.</title>
        <authorList>
            <person name="Schulz F."/>
            <person name="Roux S."/>
            <person name="Paez-Espino D."/>
            <person name="Jungbluth S."/>
            <person name="Walsh D.A."/>
            <person name="Denef V.J."/>
            <person name="McMahon K.D."/>
            <person name="Konstantinidis K.T."/>
            <person name="Eloe-Fadrosh E.A."/>
            <person name="Kyrpides N.C."/>
            <person name="Woyke T."/>
        </authorList>
    </citation>
    <scope>NUCLEOTIDE SEQUENCE</scope>
    <source>
        <strain evidence="4">GVMAG-M-3300023179-2</strain>
    </source>
</reference>
<dbReference type="PROSITE" id="PS00028">
    <property type="entry name" value="ZINC_FINGER_C2H2_1"/>
    <property type="match status" value="1"/>
</dbReference>
<accession>A0A6C0ECB2</accession>